<gene>
    <name evidence="3" type="ORF">KCG46_08375</name>
</gene>
<keyword evidence="1" id="KW-0732">Signal</keyword>
<feature type="chain" id="PRO_5040981707" evidence="1">
    <location>
        <begin position="22"/>
        <end position="135"/>
    </location>
</feature>
<evidence type="ECO:0000313" key="4">
    <source>
        <dbReference type="Proteomes" id="UP001138681"/>
    </source>
</evidence>
<dbReference type="InterPro" id="IPR037401">
    <property type="entry name" value="SnoaL-like"/>
</dbReference>
<evidence type="ECO:0000259" key="2">
    <source>
        <dbReference type="Pfam" id="PF12680"/>
    </source>
</evidence>
<protein>
    <submittedName>
        <fullName evidence="3">Nuclear transport factor 2 family protein</fullName>
    </submittedName>
</protein>
<feature type="domain" description="SnoaL-like" evidence="2">
    <location>
        <begin position="34"/>
        <end position="130"/>
    </location>
</feature>
<evidence type="ECO:0000256" key="1">
    <source>
        <dbReference type="SAM" id="SignalP"/>
    </source>
</evidence>
<keyword evidence="4" id="KW-1185">Reference proteome</keyword>
<dbReference type="RefSeq" id="WP_218404797.1">
    <property type="nucleotide sequence ID" value="NZ_JAGSPC010000001.1"/>
</dbReference>
<reference evidence="3" key="1">
    <citation type="submission" date="2021-04" db="EMBL/GenBank/DDBJ databases">
        <authorList>
            <person name="Pira H."/>
            <person name="Risdian C."/>
            <person name="Wink J."/>
        </authorList>
    </citation>
    <scope>NUCLEOTIDE SEQUENCE</scope>
    <source>
        <strain evidence="3">WH158</strain>
    </source>
</reference>
<evidence type="ECO:0000313" key="3">
    <source>
        <dbReference type="EMBL" id="MBV7259588.1"/>
    </source>
</evidence>
<dbReference type="Pfam" id="PF12680">
    <property type="entry name" value="SnoaL_2"/>
    <property type="match status" value="1"/>
</dbReference>
<sequence>MRFKLMLAAAAMMVAAPVAMAQENTQTPGAARAVQGHVDAYRSGNLERYVRSFAPNAVVTMNGVVLANGHAEIRALYRLNFAEGAPKIRIDDSGVNRDRVYLSVAYVFADGSEQCCSYSEYLVSGGKITRLDTQG</sequence>
<proteinExistence type="predicted"/>
<feature type="signal peptide" evidence="1">
    <location>
        <begin position="1"/>
        <end position="21"/>
    </location>
</feature>
<dbReference type="AlphaFoldDB" id="A0A9X1F4Y6"/>
<accession>A0A9X1F4Y6</accession>
<name>A0A9X1F4Y6_9SPHN</name>
<dbReference type="Proteomes" id="UP001138681">
    <property type="component" value="Unassembled WGS sequence"/>
</dbReference>
<organism evidence="3 4">
    <name type="scientific">Erythrobacter crassostreae</name>
    <dbReference type="NCBI Taxonomy" id="2828328"/>
    <lineage>
        <taxon>Bacteria</taxon>
        <taxon>Pseudomonadati</taxon>
        <taxon>Pseudomonadota</taxon>
        <taxon>Alphaproteobacteria</taxon>
        <taxon>Sphingomonadales</taxon>
        <taxon>Erythrobacteraceae</taxon>
        <taxon>Erythrobacter/Porphyrobacter group</taxon>
        <taxon>Erythrobacter</taxon>
    </lineage>
</organism>
<dbReference type="EMBL" id="JAGSPC010000001">
    <property type="protein sequence ID" value="MBV7259588.1"/>
    <property type="molecule type" value="Genomic_DNA"/>
</dbReference>
<comment type="caution">
    <text evidence="3">The sequence shown here is derived from an EMBL/GenBank/DDBJ whole genome shotgun (WGS) entry which is preliminary data.</text>
</comment>